<dbReference type="SUPFAM" id="SSF48452">
    <property type="entry name" value="TPR-like"/>
    <property type="match status" value="1"/>
</dbReference>
<evidence type="ECO:0000256" key="2">
    <source>
        <dbReference type="ARBA" id="ARBA00022473"/>
    </source>
</evidence>
<name>A0AAJ7UBC3_PETMA</name>
<organism evidence="11 13">
    <name type="scientific">Petromyzon marinus</name>
    <name type="common">Sea lamprey</name>
    <dbReference type="NCBI Taxonomy" id="7757"/>
    <lineage>
        <taxon>Eukaryota</taxon>
        <taxon>Metazoa</taxon>
        <taxon>Chordata</taxon>
        <taxon>Craniata</taxon>
        <taxon>Vertebrata</taxon>
        <taxon>Cyclostomata</taxon>
        <taxon>Hyperoartia</taxon>
        <taxon>Petromyzontiformes</taxon>
        <taxon>Petromyzontidae</taxon>
        <taxon>Petromyzon</taxon>
    </lineage>
</organism>
<feature type="domain" description="UNC-45/Cro1/She4 central" evidence="10">
    <location>
        <begin position="343"/>
        <end position="486"/>
    </location>
</feature>
<dbReference type="SMART" id="SM00028">
    <property type="entry name" value="TPR"/>
    <property type="match status" value="3"/>
</dbReference>
<keyword evidence="2" id="KW-0217">Developmental protein</keyword>
<proteinExistence type="predicted"/>
<dbReference type="GO" id="GO:0030154">
    <property type="term" value="P:cell differentiation"/>
    <property type="evidence" value="ECO:0007669"/>
    <property type="project" value="UniProtKB-KW"/>
</dbReference>
<dbReference type="InterPro" id="IPR019734">
    <property type="entry name" value="TPR_rpt"/>
</dbReference>
<dbReference type="Proteomes" id="UP001318040">
    <property type="component" value="Chromosome 57"/>
</dbReference>
<sequence>MENATGLKDEGNKCFNAGDYANALVYYTRAIACTEDKRDLAVLYKNRAACYLKQEDYARAVEDASKAVEDNESDVKALYRRCQAYEKMDRLDQAFRDAQRCSSIEPQNKVFVETLRKLSIQIQEKLKVNLSTDAKVEQMFKILFDENTPDGDKEKAAQNMVILARDAAGADSIYQSDGVRQLQRLISANNPSMVLAVMRTLVGLCTAHEARATAVLRAIGMETLCRVMASDDEGISIATCKVVQAVWESIVESLPKDHDKQQSLLLDSNKDLKGMVVRLVEMLVDQGVSGYGRDNAMNILIKIIPRKSLKNPDNSVALKFIDYGMKHVLKVAGIVAESPGGLAATENTCMTAAVLLNKLYEDLRSDAERENYEKICAEYVTKYFGVSDAAGNLHAIQTISGLLQGPFDVGNKILELKGVLETMVALVASERELDQLVATEALIYAAAKSNRATFITSNGVSLLKDIYKKTTNDKIKIRALVGLCKVGSAGGTDYSLRQFAEGSMEKLAKQCRKWLTNDTIDIRTRKWAIEGMAYLTLDADVKDEFVEDEDALRCMLELAKSSDKTILYAVASTLVNCTNSYDKKEPPVEMVELAKYAKQHVAELHPKDKKKFVNIRVKKLLKAGLVSALVCMVKSDSAVLTDASKELMSRVFLALVEETENRGTIVAEGGGKALIPLALEGTEVGKSKAAQALAKITITANPVIAFPGERIYEVVRPLVSLLNVENSGLQNFESLMALTNLAGINDKLRKQMLKEKAFPMIESHMFEDHEQIRAAATECMCNMVLNKEVQEMFEADGNDRMKLLVLYSGMDDEKVQMAASGALAMLTTENTKLCAKATQVTSQWLEILQHLVMHEKKDLQVRGLAVTLNLMSAEKGIAEKLMESEMMEILSLIAKQEGSDSESQNVILARECLSKALNYGLIKPFSDAVQP</sequence>
<evidence type="ECO:0000313" key="15">
    <source>
        <dbReference type="RefSeq" id="XP_032831680.1"/>
    </source>
</evidence>
<dbReference type="RefSeq" id="XP_032831677.1">
    <property type="nucleotide sequence ID" value="XM_032975786.1"/>
</dbReference>
<keyword evidence="4" id="KW-0517">Myogenesis</keyword>
<dbReference type="RefSeq" id="XP_032831678.1">
    <property type="nucleotide sequence ID" value="XM_032975787.1"/>
</dbReference>
<evidence type="ECO:0000313" key="13">
    <source>
        <dbReference type="RefSeq" id="XP_032831678.1"/>
    </source>
</evidence>
<reference evidence="12 13" key="1">
    <citation type="submission" date="2025-04" db="UniProtKB">
        <authorList>
            <consortium name="RefSeq"/>
        </authorList>
    </citation>
    <scope>IDENTIFICATION</scope>
    <source>
        <tissue evidence="12 13">Sperm</tissue>
    </source>
</reference>
<dbReference type="Pfam" id="PF11701">
    <property type="entry name" value="UNC45-central"/>
    <property type="match status" value="1"/>
</dbReference>
<dbReference type="SUPFAM" id="SSF48371">
    <property type="entry name" value="ARM repeat"/>
    <property type="match status" value="2"/>
</dbReference>
<keyword evidence="8" id="KW-0143">Chaperone</keyword>
<dbReference type="AlphaFoldDB" id="A0AAJ7UBC3"/>
<dbReference type="KEGG" id="pmrn:116954937"/>
<evidence type="ECO:0000256" key="3">
    <source>
        <dbReference type="ARBA" id="ARBA00022490"/>
    </source>
</evidence>
<accession>A0AAJ7UBC3</accession>
<keyword evidence="3" id="KW-0963">Cytoplasm</keyword>
<evidence type="ECO:0000313" key="11">
    <source>
        <dbReference type="Proteomes" id="UP001318040"/>
    </source>
</evidence>
<dbReference type="RefSeq" id="XP_032831681.1">
    <property type="nucleotide sequence ID" value="XM_032975790.1"/>
</dbReference>
<evidence type="ECO:0000259" key="10">
    <source>
        <dbReference type="Pfam" id="PF11701"/>
    </source>
</evidence>
<keyword evidence="6" id="KW-0221">Differentiation</keyword>
<dbReference type="RefSeq" id="XP_032831680.1">
    <property type="nucleotide sequence ID" value="XM_032975789.1"/>
</dbReference>
<evidence type="ECO:0000256" key="4">
    <source>
        <dbReference type="ARBA" id="ARBA00022541"/>
    </source>
</evidence>
<dbReference type="InterPro" id="IPR011990">
    <property type="entry name" value="TPR-like_helical_dom_sf"/>
</dbReference>
<dbReference type="RefSeq" id="XP_032831679.1">
    <property type="nucleotide sequence ID" value="XM_032975788.1"/>
</dbReference>
<keyword evidence="7 9" id="KW-0802">TPR repeat</keyword>
<dbReference type="GO" id="GO:0007517">
    <property type="term" value="P:muscle organ development"/>
    <property type="evidence" value="ECO:0007669"/>
    <property type="project" value="UniProtKB-KW"/>
</dbReference>
<evidence type="ECO:0000256" key="1">
    <source>
        <dbReference type="ARBA" id="ARBA00004556"/>
    </source>
</evidence>
<dbReference type="InterPro" id="IPR011989">
    <property type="entry name" value="ARM-like"/>
</dbReference>
<evidence type="ECO:0000313" key="16">
    <source>
        <dbReference type="RefSeq" id="XP_032831681.1"/>
    </source>
</evidence>
<dbReference type="PROSITE" id="PS50005">
    <property type="entry name" value="TPR"/>
    <property type="match status" value="1"/>
</dbReference>
<dbReference type="FunFam" id="1.25.40.10:FF:000025">
    <property type="entry name" value="Unc-45 myosin chaperone B"/>
    <property type="match status" value="1"/>
</dbReference>
<dbReference type="InterPro" id="IPR016024">
    <property type="entry name" value="ARM-type_fold"/>
</dbReference>
<evidence type="ECO:0000256" key="7">
    <source>
        <dbReference type="ARBA" id="ARBA00022803"/>
    </source>
</evidence>
<comment type="subcellular location">
    <subcellularLocation>
        <location evidence="1">Cytoplasm</location>
        <location evidence="1">Perinuclear region</location>
    </subcellularLocation>
</comment>
<feature type="repeat" description="TPR" evidence="9">
    <location>
        <begin position="41"/>
        <end position="74"/>
    </location>
</feature>
<evidence type="ECO:0000256" key="5">
    <source>
        <dbReference type="ARBA" id="ARBA00022737"/>
    </source>
</evidence>
<evidence type="ECO:0000256" key="9">
    <source>
        <dbReference type="PROSITE-ProRule" id="PRU00339"/>
    </source>
</evidence>
<evidence type="ECO:0000313" key="14">
    <source>
        <dbReference type="RefSeq" id="XP_032831679.1"/>
    </source>
</evidence>
<dbReference type="GO" id="GO:0051879">
    <property type="term" value="F:Hsp90 protein binding"/>
    <property type="evidence" value="ECO:0007669"/>
    <property type="project" value="TreeGrafter"/>
</dbReference>
<dbReference type="InterPro" id="IPR024660">
    <property type="entry name" value="UCS_central_dom"/>
</dbReference>
<dbReference type="FunFam" id="1.25.10.10:FF:000043">
    <property type="entry name" value="Unc-45 myosin chaperone B"/>
    <property type="match status" value="1"/>
</dbReference>
<dbReference type="GO" id="GO:0048471">
    <property type="term" value="C:perinuclear region of cytoplasm"/>
    <property type="evidence" value="ECO:0007669"/>
    <property type="project" value="UniProtKB-SubCell"/>
</dbReference>
<evidence type="ECO:0000256" key="6">
    <source>
        <dbReference type="ARBA" id="ARBA00022782"/>
    </source>
</evidence>
<protein>
    <submittedName>
        <fullName evidence="12 13">Protein unc-45 homolog B-like</fullName>
    </submittedName>
</protein>
<keyword evidence="11" id="KW-1185">Reference proteome</keyword>
<evidence type="ECO:0000313" key="12">
    <source>
        <dbReference type="RefSeq" id="XP_032831677.1"/>
    </source>
</evidence>
<gene>
    <name evidence="12 13 14 15 16" type="primary">LOC116954937</name>
</gene>
<dbReference type="Gene3D" id="1.25.40.10">
    <property type="entry name" value="Tetratricopeptide repeat domain"/>
    <property type="match status" value="1"/>
</dbReference>
<keyword evidence="5" id="KW-0677">Repeat</keyword>
<dbReference type="PANTHER" id="PTHR45994">
    <property type="entry name" value="FI21225P1"/>
    <property type="match status" value="1"/>
</dbReference>
<evidence type="ECO:0000256" key="8">
    <source>
        <dbReference type="ARBA" id="ARBA00023186"/>
    </source>
</evidence>
<dbReference type="Gene3D" id="1.25.10.10">
    <property type="entry name" value="Leucine-rich Repeat Variant"/>
    <property type="match status" value="2"/>
</dbReference>
<dbReference type="PANTHER" id="PTHR45994:SF2">
    <property type="entry name" value="PROTEIN UNC-45 HOMOLOG B"/>
    <property type="match status" value="1"/>
</dbReference>